<accession>A0A9W9L0Q7</accession>
<organism evidence="2 3">
    <name type="scientific">Penicillium bovifimosum</name>
    <dbReference type="NCBI Taxonomy" id="126998"/>
    <lineage>
        <taxon>Eukaryota</taxon>
        <taxon>Fungi</taxon>
        <taxon>Dikarya</taxon>
        <taxon>Ascomycota</taxon>
        <taxon>Pezizomycotina</taxon>
        <taxon>Eurotiomycetes</taxon>
        <taxon>Eurotiomycetidae</taxon>
        <taxon>Eurotiales</taxon>
        <taxon>Aspergillaceae</taxon>
        <taxon>Penicillium</taxon>
    </lineage>
</organism>
<comment type="caution">
    <text evidence="2">The sequence shown here is derived from an EMBL/GenBank/DDBJ whole genome shotgun (WGS) entry which is preliminary data.</text>
</comment>
<dbReference type="AlphaFoldDB" id="A0A9W9L0Q7"/>
<evidence type="ECO:0000313" key="2">
    <source>
        <dbReference type="EMBL" id="KAJ5129917.1"/>
    </source>
</evidence>
<protein>
    <submittedName>
        <fullName evidence="2">Uncharacterized protein</fullName>
    </submittedName>
</protein>
<evidence type="ECO:0000256" key="1">
    <source>
        <dbReference type="SAM" id="MobiDB-lite"/>
    </source>
</evidence>
<feature type="compositionally biased region" description="Basic and acidic residues" evidence="1">
    <location>
        <begin position="115"/>
        <end position="130"/>
    </location>
</feature>
<feature type="compositionally biased region" description="Basic residues" evidence="1">
    <location>
        <begin position="15"/>
        <end position="27"/>
    </location>
</feature>
<reference evidence="2" key="1">
    <citation type="submission" date="2022-11" db="EMBL/GenBank/DDBJ databases">
        <authorList>
            <person name="Petersen C."/>
        </authorList>
    </citation>
    <scope>NUCLEOTIDE SEQUENCE</scope>
    <source>
        <strain evidence="2">IBT 22155</strain>
    </source>
</reference>
<dbReference type="GeneID" id="81405870"/>
<dbReference type="RefSeq" id="XP_056520296.1">
    <property type="nucleotide sequence ID" value="XM_056666700.1"/>
</dbReference>
<evidence type="ECO:0000313" key="3">
    <source>
        <dbReference type="Proteomes" id="UP001149079"/>
    </source>
</evidence>
<feature type="compositionally biased region" description="Basic and acidic residues" evidence="1">
    <location>
        <begin position="57"/>
        <end position="74"/>
    </location>
</feature>
<feature type="compositionally biased region" description="Basic and acidic residues" evidence="1">
    <location>
        <begin position="303"/>
        <end position="313"/>
    </location>
</feature>
<keyword evidence="3" id="KW-1185">Reference proteome</keyword>
<name>A0A9W9L0Q7_9EURO</name>
<dbReference type="EMBL" id="JAPQKL010000005">
    <property type="protein sequence ID" value="KAJ5129917.1"/>
    <property type="molecule type" value="Genomic_DNA"/>
</dbReference>
<gene>
    <name evidence="2" type="ORF">N7515_005956</name>
</gene>
<dbReference type="Proteomes" id="UP001149079">
    <property type="component" value="Unassembled WGS sequence"/>
</dbReference>
<feature type="compositionally biased region" description="Low complexity" evidence="1">
    <location>
        <begin position="36"/>
        <end position="55"/>
    </location>
</feature>
<proteinExistence type="predicted"/>
<feature type="compositionally biased region" description="Basic and acidic residues" evidence="1">
    <location>
        <begin position="265"/>
        <end position="277"/>
    </location>
</feature>
<feature type="compositionally biased region" description="Basic and acidic residues" evidence="1">
    <location>
        <begin position="230"/>
        <end position="251"/>
    </location>
</feature>
<feature type="region of interest" description="Disordered" evidence="1">
    <location>
        <begin position="1"/>
        <end position="313"/>
    </location>
</feature>
<reference evidence="2" key="2">
    <citation type="journal article" date="2023" name="IMA Fungus">
        <title>Comparative genomic study of the Penicillium genus elucidates a diverse pangenome and 15 lateral gene transfer events.</title>
        <authorList>
            <person name="Petersen C."/>
            <person name="Sorensen T."/>
            <person name="Nielsen M.R."/>
            <person name="Sondergaard T.E."/>
            <person name="Sorensen J.L."/>
            <person name="Fitzpatrick D.A."/>
            <person name="Frisvad J.C."/>
            <person name="Nielsen K.L."/>
        </authorList>
    </citation>
    <scope>NUCLEOTIDE SEQUENCE</scope>
    <source>
        <strain evidence="2">IBT 22155</strain>
    </source>
</reference>
<feature type="compositionally biased region" description="Polar residues" evidence="1">
    <location>
        <begin position="1"/>
        <end position="11"/>
    </location>
</feature>
<sequence length="313" mass="35826">MPRTANQQPNPESKRQRRKQRAIQKRRMQMEKIEQNENNQQNVQSENQQWNSNNTKKGKEQKNKKENKNDEGQEHQPNSQPWPDERHPGGGITGQWHGQHHSHANDCNEEPNPWLKEDRYKRASPEHEASDQGWGDEPNLRPKKNRNKRANSLNASSRRVGWESPWDRSSPAPSLAESSGLLWGKGSNCDKSPDQAGRAQSDAGSTYGLAAMGAWDDGEDKQHGWGSSSRDPDEKWYEPKWKENAKWETDGSLRQQVAEAMGTSRARENHGSPERGYRGRSPAYRTSPVGRGDYDTGWGDNNDTARKEDPQWW</sequence>